<comment type="caution">
    <text evidence="4">The sequence shown here is derived from an EMBL/GenBank/DDBJ whole genome shotgun (WGS) entry which is preliminary data.</text>
</comment>
<gene>
    <name evidence="4" type="ORF">FHS28_002985</name>
</gene>
<sequence length="214" mass="22026">MFKQACAAVALVGAMASAHADATLISEGFDNVANLPSSGWTILNLSTPAGLTSPWVQGDQTIFNALSGAPESYISSNYNNAGAGGNLASWLITPVFSTATDVVVTFWAKADVLDGYFDQLTFGLLDASGNPTSLVLDTTVTVSGEWAKYSLNLASLGAGTSGRFAIEYTGLADQANYVGVDNLSVSAVPEPASIALAGLGLVGLVAVRRRRSAR</sequence>
<keyword evidence="1" id="KW-1133">Transmembrane helix</keyword>
<reference evidence="4 5" key="1">
    <citation type="submission" date="2020-08" db="EMBL/GenBank/DDBJ databases">
        <title>Genomic Encyclopedia of Type Strains, Phase III (KMG-III): the genomes of soil and plant-associated and newly described type strains.</title>
        <authorList>
            <person name="Whitman W."/>
        </authorList>
    </citation>
    <scope>NUCLEOTIDE SEQUENCE [LARGE SCALE GENOMIC DNA]</scope>
    <source>
        <strain evidence="4 5">CECT 7247</strain>
    </source>
</reference>
<evidence type="ECO:0000313" key="5">
    <source>
        <dbReference type="Proteomes" id="UP000574369"/>
    </source>
</evidence>
<feature type="domain" description="Ice-binding protein C-terminal" evidence="3">
    <location>
        <begin position="187"/>
        <end position="210"/>
    </location>
</feature>
<keyword evidence="1" id="KW-0472">Membrane</keyword>
<keyword evidence="5" id="KW-1185">Reference proteome</keyword>
<keyword evidence="1" id="KW-0812">Transmembrane</keyword>
<keyword evidence="2" id="KW-0732">Signal</keyword>
<evidence type="ECO:0000256" key="2">
    <source>
        <dbReference type="SAM" id="SignalP"/>
    </source>
</evidence>
<protein>
    <recommendedName>
        <fullName evidence="3">Ice-binding protein C-terminal domain-containing protein</fullName>
    </recommendedName>
</protein>
<dbReference type="InterPro" id="IPR013424">
    <property type="entry name" value="Ice-binding_C"/>
</dbReference>
<dbReference type="NCBIfam" id="TIGR02595">
    <property type="entry name" value="PEP_CTERM"/>
    <property type="match status" value="1"/>
</dbReference>
<dbReference type="Gene3D" id="2.60.120.200">
    <property type="match status" value="1"/>
</dbReference>
<feature type="transmembrane region" description="Helical" evidence="1">
    <location>
        <begin position="191"/>
        <end position="207"/>
    </location>
</feature>
<dbReference type="EMBL" id="JACHXO010000005">
    <property type="protein sequence ID" value="MBB3195579.1"/>
    <property type="molecule type" value="Genomic_DNA"/>
</dbReference>
<organism evidence="4 5">
    <name type="scientific">Roseateles terrae</name>
    <dbReference type="NCBI Taxonomy" id="431060"/>
    <lineage>
        <taxon>Bacteria</taxon>
        <taxon>Pseudomonadati</taxon>
        <taxon>Pseudomonadota</taxon>
        <taxon>Betaproteobacteria</taxon>
        <taxon>Burkholderiales</taxon>
        <taxon>Sphaerotilaceae</taxon>
        <taxon>Roseateles</taxon>
    </lineage>
</organism>
<feature type="chain" id="PRO_5045478484" description="Ice-binding protein C-terminal domain-containing protein" evidence="2">
    <location>
        <begin position="21"/>
        <end position="214"/>
    </location>
</feature>
<dbReference type="NCBIfam" id="NF038128">
    <property type="entry name" value="choice_anch_J"/>
    <property type="match status" value="1"/>
</dbReference>
<dbReference type="Proteomes" id="UP000574369">
    <property type="component" value="Unassembled WGS sequence"/>
</dbReference>
<evidence type="ECO:0000313" key="4">
    <source>
        <dbReference type="EMBL" id="MBB3195579.1"/>
    </source>
</evidence>
<evidence type="ECO:0000256" key="1">
    <source>
        <dbReference type="SAM" id="Phobius"/>
    </source>
</evidence>
<proteinExistence type="predicted"/>
<dbReference type="Pfam" id="PF07589">
    <property type="entry name" value="PEP-CTERM"/>
    <property type="match status" value="1"/>
</dbReference>
<dbReference type="RefSeq" id="WP_184294943.1">
    <property type="nucleotide sequence ID" value="NZ_JACHXO010000005.1"/>
</dbReference>
<feature type="signal peptide" evidence="2">
    <location>
        <begin position="1"/>
        <end position="20"/>
    </location>
</feature>
<accession>A0ABR6GU26</accession>
<name>A0ABR6GU26_9BURK</name>
<evidence type="ECO:0000259" key="3">
    <source>
        <dbReference type="Pfam" id="PF07589"/>
    </source>
</evidence>